<organism evidence="2 3">
    <name type="scientific">Alteromonas aestuariivivens</name>
    <dbReference type="NCBI Taxonomy" id="1938339"/>
    <lineage>
        <taxon>Bacteria</taxon>
        <taxon>Pseudomonadati</taxon>
        <taxon>Pseudomonadota</taxon>
        <taxon>Gammaproteobacteria</taxon>
        <taxon>Alteromonadales</taxon>
        <taxon>Alteromonadaceae</taxon>
        <taxon>Alteromonas/Salinimonas group</taxon>
        <taxon>Alteromonas</taxon>
    </lineage>
</organism>
<dbReference type="Proteomes" id="UP000256561">
    <property type="component" value="Unassembled WGS sequence"/>
</dbReference>
<dbReference type="InterPro" id="IPR026634">
    <property type="entry name" value="TPST-like"/>
</dbReference>
<reference evidence="3" key="1">
    <citation type="submission" date="2018-08" db="EMBL/GenBank/DDBJ databases">
        <authorList>
            <person name="Zhang J."/>
            <person name="Du Z.-J."/>
        </authorList>
    </citation>
    <scope>NUCLEOTIDE SEQUENCE [LARGE SCALE GENOMIC DNA]</scope>
    <source>
        <strain evidence="3">KCTC 52655</strain>
    </source>
</reference>
<comment type="caution">
    <text evidence="2">The sequence shown here is derived from an EMBL/GenBank/DDBJ whole genome shotgun (WGS) entry which is preliminary data.</text>
</comment>
<evidence type="ECO:0000256" key="1">
    <source>
        <dbReference type="ARBA" id="ARBA00022679"/>
    </source>
</evidence>
<sequence>MDSRVVFLIGAPRSGTTMLERIISGHSQVMGGPEPHLLTPLAHLGVWKNVDKAPYDHIVAGIGQKDFIQSLPNRDLDYWHACNRYAQTLYNCATGNNPDTVYLDKTPEYATVWPFLKKVFPKAKYIVISRHPAAIFSSFANSFFEGDYALTQKHEPLFERYIPAISAMLQDPDMDIFHIRYEDLVSDPQRYAQELCQFLNLQFEPEMLCVDKSKSTSGLGDPIGIKKYKGLSKQSIERWAHEMVENPNNYQFLKNLLARISADDLATYGYAPELVWKPVSDLLSQNSQKNRQAGNHSSSWTSYKLQRKTIITLRNFAQNNLLFRNSLSKLRLACDVLLREY</sequence>
<dbReference type="EMBL" id="QRHA01000003">
    <property type="protein sequence ID" value="RDV27497.1"/>
    <property type="molecule type" value="Genomic_DNA"/>
</dbReference>
<dbReference type="SUPFAM" id="SSF52540">
    <property type="entry name" value="P-loop containing nucleoside triphosphate hydrolases"/>
    <property type="match status" value="1"/>
</dbReference>
<dbReference type="RefSeq" id="WP_115592398.1">
    <property type="nucleotide sequence ID" value="NZ_QRHA01000003.1"/>
</dbReference>
<proteinExistence type="predicted"/>
<dbReference type="OrthoDB" id="9815894at2"/>
<keyword evidence="1 2" id="KW-0808">Transferase</keyword>
<dbReference type="InterPro" id="IPR027417">
    <property type="entry name" value="P-loop_NTPase"/>
</dbReference>
<dbReference type="PANTHER" id="PTHR12788">
    <property type="entry name" value="PROTEIN-TYROSINE SULFOTRANSFERASE 2"/>
    <property type="match status" value="1"/>
</dbReference>
<keyword evidence="3" id="KW-1185">Reference proteome</keyword>
<gene>
    <name evidence="2" type="ORF">DXV75_05570</name>
</gene>
<evidence type="ECO:0000313" key="2">
    <source>
        <dbReference type="EMBL" id="RDV27497.1"/>
    </source>
</evidence>
<evidence type="ECO:0000313" key="3">
    <source>
        <dbReference type="Proteomes" id="UP000256561"/>
    </source>
</evidence>
<name>A0A3D8MBA4_9ALTE</name>
<dbReference type="AlphaFoldDB" id="A0A3D8MBA4"/>
<dbReference type="GO" id="GO:0008476">
    <property type="term" value="F:protein-tyrosine sulfotransferase activity"/>
    <property type="evidence" value="ECO:0007669"/>
    <property type="project" value="InterPro"/>
</dbReference>
<dbReference type="PANTHER" id="PTHR12788:SF10">
    <property type="entry name" value="PROTEIN-TYROSINE SULFOTRANSFERASE"/>
    <property type="match status" value="1"/>
</dbReference>
<protein>
    <submittedName>
        <fullName evidence="2">Sulfotransferase</fullName>
    </submittedName>
</protein>
<dbReference type="Pfam" id="PF13469">
    <property type="entry name" value="Sulfotransfer_3"/>
    <property type="match status" value="1"/>
</dbReference>
<dbReference type="Gene3D" id="3.40.50.300">
    <property type="entry name" value="P-loop containing nucleotide triphosphate hydrolases"/>
    <property type="match status" value="1"/>
</dbReference>
<accession>A0A3D8MBA4</accession>